<dbReference type="STRING" id="1576369.SAMN05421753_10754"/>
<keyword evidence="3" id="KW-1185">Reference proteome</keyword>
<dbReference type="RefSeq" id="WP_092050179.1">
    <property type="nucleotide sequence ID" value="NZ_FOQD01000007.1"/>
</dbReference>
<dbReference type="PANTHER" id="PTHR30093">
    <property type="entry name" value="GENERAL SECRETION PATHWAY PROTEIN G"/>
    <property type="match status" value="1"/>
</dbReference>
<dbReference type="SUPFAM" id="SSF54523">
    <property type="entry name" value="Pili subunits"/>
    <property type="match status" value="1"/>
</dbReference>
<gene>
    <name evidence="2" type="ORF">SAMN05421753_10754</name>
</gene>
<dbReference type="OrthoDB" id="269098at2"/>
<dbReference type="InterPro" id="IPR027558">
    <property type="entry name" value="Pre_pil_HX9DG_C"/>
</dbReference>
<evidence type="ECO:0000313" key="3">
    <source>
        <dbReference type="Proteomes" id="UP000199518"/>
    </source>
</evidence>
<dbReference type="Proteomes" id="UP000199518">
    <property type="component" value="Unassembled WGS sequence"/>
</dbReference>
<evidence type="ECO:0000313" key="2">
    <source>
        <dbReference type="EMBL" id="SFI24600.1"/>
    </source>
</evidence>
<proteinExistence type="predicted"/>
<feature type="domain" description="DUF1559" evidence="1">
    <location>
        <begin position="40"/>
        <end position="344"/>
    </location>
</feature>
<dbReference type="Gene3D" id="3.30.700.10">
    <property type="entry name" value="Glycoprotein, Type 4 Pilin"/>
    <property type="match status" value="1"/>
</dbReference>
<evidence type="ECO:0000259" key="1">
    <source>
        <dbReference type="Pfam" id="PF07596"/>
    </source>
</evidence>
<dbReference type="AlphaFoldDB" id="A0A1I3GMG3"/>
<dbReference type="InterPro" id="IPR011453">
    <property type="entry name" value="DUF1559"/>
</dbReference>
<name>A0A1I3GMG3_9PLAN</name>
<dbReference type="PANTHER" id="PTHR30093:SF2">
    <property type="entry name" value="TYPE II SECRETION SYSTEM PROTEIN H"/>
    <property type="match status" value="1"/>
</dbReference>
<dbReference type="Pfam" id="PF07596">
    <property type="entry name" value="SBP_bac_10"/>
    <property type="match status" value="1"/>
</dbReference>
<dbReference type="InterPro" id="IPR012902">
    <property type="entry name" value="N_methyl_site"/>
</dbReference>
<dbReference type="NCBIfam" id="TIGR02532">
    <property type="entry name" value="IV_pilin_GFxxxE"/>
    <property type="match status" value="1"/>
</dbReference>
<dbReference type="InterPro" id="IPR045584">
    <property type="entry name" value="Pilin-like"/>
</dbReference>
<reference evidence="3" key="1">
    <citation type="submission" date="2016-10" db="EMBL/GenBank/DDBJ databases">
        <authorList>
            <person name="Varghese N."/>
            <person name="Submissions S."/>
        </authorList>
    </citation>
    <scope>NUCLEOTIDE SEQUENCE [LARGE SCALE GENOMIC DNA]</scope>
    <source>
        <strain evidence="3">DSM 26348</strain>
    </source>
</reference>
<organism evidence="2 3">
    <name type="scientific">Planctomicrobium piriforme</name>
    <dbReference type="NCBI Taxonomy" id="1576369"/>
    <lineage>
        <taxon>Bacteria</taxon>
        <taxon>Pseudomonadati</taxon>
        <taxon>Planctomycetota</taxon>
        <taxon>Planctomycetia</taxon>
        <taxon>Planctomycetales</taxon>
        <taxon>Planctomycetaceae</taxon>
        <taxon>Planctomicrobium</taxon>
    </lineage>
</organism>
<accession>A0A1I3GMG3</accession>
<protein>
    <submittedName>
        <fullName evidence="2">Prepilin-type N-terminal cleavage/methylation domain-containing protein/prepilin-type processing-associated H-X9-DG domain-containing protein</fullName>
    </submittedName>
</protein>
<sequence>MRRSVRIIVEERAAFTMIELLVTLGIVSLLLSLALPSMFSARASARRLACQNNLRQVALALLSHADQHNRLPAAGHFAAQGSDQYHNWVIAILPYLDQTALYIEYDLAQPAAAESNLKVTSTSIPILVCPDDVSVVDGQGNLSYVVSGGLAWTIPVDCPASLHADTSAVMIAPLDLNGDGEVCPVVLESSTSHSGNPKSAPLTDLACLEQTSLFFVENWPAGTGTGRHHRLSDIQDGASQTMLMTENVRAGYDPKEKFNWGSSEPSRSMFFVSSTVCEAGICEPESVELGRANDAEHPLARRECLNSSLHQAEGTAPWPSSGHPGVVNVAWCDGRVTVLSDRVDGGVYFASVTPQGLSKPHPLAESVITDAAF</sequence>
<dbReference type="NCBIfam" id="TIGR04294">
    <property type="entry name" value="pre_pil_HX9DG"/>
    <property type="match status" value="1"/>
</dbReference>
<dbReference type="EMBL" id="FOQD01000007">
    <property type="protein sequence ID" value="SFI24600.1"/>
    <property type="molecule type" value="Genomic_DNA"/>
</dbReference>